<feature type="compositionally biased region" description="Basic and acidic residues" evidence="1">
    <location>
        <begin position="30"/>
        <end position="39"/>
    </location>
</feature>
<reference evidence="2 3" key="1">
    <citation type="submission" date="2020-02" db="EMBL/GenBank/DDBJ databases">
        <title>Whole genome shotgun sequence of Streptomyces diastaticus subsp. diastaticus NBRC 13412.</title>
        <authorList>
            <person name="Ichikawa N."/>
            <person name="Komaki H."/>
            <person name="Tamura T."/>
        </authorList>
    </citation>
    <scope>NUCLEOTIDE SEQUENCE [LARGE SCALE GENOMIC DNA]</scope>
    <source>
        <strain evidence="2 3">NBRC 13412</strain>
    </source>
</reference>
<proteinExistence type="predicted"/>
<feature type="compositionally biased region" description="Low complexity" evidence="1">
    <location>
        <begin position="849"/>
        <end position="860"/>
    </location>
</feature>
<dbReference type="Proteomes" id="UP000472710">
    <property type="component" value="Unassembled WGS sequence"/>
</dbReference>
<dbReference type="EMBL" id="BLLN01000005">
    <property type="protein sequence ID" value="GFH74222.1"/>
    <property type="molecule type" value="Genomic_DNA"/>
</dbReference>
<comment type="caution">
    <text evidence="2">The sequence shown here is derived from an EMBL/GenBank/DDBJ whole genome shotgun (WGS) entry which is preliminary data.</text>
</comment>
<feature type="compositionally biased region" description="Low complexity" evidence="1">
    <location>
        <begin position="1107"/>
        <end position="1128"/>
    </location>
</feature>
<dbReference type="InterPro" id="IPR043504">
    <property type="entry name" value="Peptidase_S1_PA_chymotrypsin"/>
</dbReference>
<feature type="region of interest" description="Disordered" evidence="1">
    <location>
        <begin position="699"/>
        <end position="912"/>
    </location>
</feature>
<feature type="compositionally biased region" description="Low complexity" evidence="1">
    <location>
        <begin position="1624"/>
        <end position="1636"/>
    </location>
</feature>
<sequence length="1647" mass="167181">MPVGGPSTGHREERAGRGDGVTGGAPETAPENRENEAPPKVRPAQAGPVAPPRRVSGPAGALVHVEDGTGRQWGSGFLADDRGTVVTAYEAVRGLPDILLRPADGPGRPVRVGAVTLLPGSGLALLCAPGLAVVPLPVAAEEAARGAYVLVAAGGWRQARVLGPAPFAGDGADGALAAGLELAIGTDGRNAARPGGGAAGGPVVEAATGQVVGVLTPSLEVGRQGCFAVPLRAAAQDAPGGALAALLARNEATVPALGPGLNLAGALQLTATTVGSEGPRGSSAPPVERPGTAAELAAFEDGPCLVLGLVGAPGTGRTTELAAFAARRAAGACPAPTVWLRGADLLPDDLDVGDAARRALARAARIVEAAGPAAPVEAAPQGDASPEEVARLARRAGRPLVLLLDGPEEMPPALAHRLSGWTTGTAAWLARTGAKLVVGCRPEYWEQVCGLFPGALRHAPAGPQQGRPLTDCVPLGDLPEAAAAKARARYGLPDGLLAERHARHPLTLRLLADVRRALPPGVPDPTTDRRPGVDGAAPPLDRDAVLSAYLDLVCLRTAVRLAAPHGLRGTALRRVAARVAGRLHEAARRCLGPGQGELDRESFESLFPWGTGGGRLGELSGWASAILTEGLIIPAGAGYRFAHEELGDWIQGAHLDVDAALTALVHRWRAGGAAGGDAEGCVSRAGAPLPGAKDWDTEAAGAGAGMRGGADDGVSAVGGAGEPADGAGERELPRATVRRRRRMAERAAAAESGRVRGGGADADGDVAADGQAHRGGAAGRGRAVDRAESGPTGRLTARDGASPGDRAGAGDQAAEAAFGLPDAEGTGRLERGAAPGEEDVPGRGRARAEAGAGLNARLGGPRVGKQAGPAGADSHGAGDGPDEPAPAVPHTPGRAASRRAPAAPPRTLPVPRHRIGPVVEALLHLARNRGEEELSRRLVGLIEAADEFLTSDDTSGPRVARVPRQQWAPDRERRTPVVDGPPEGDGPEEGDGPPPAGPSAYDGVGASAGRGARGTRAGGAEDVPDRAGAVDMAGARTSDGATAGPSLPGERWAMPEGASGGSGGSGGPGGPGARGRPTPRHSGAPHRTEPSVPAATEPPAPYPTPPRTGRATWENACTPRGRTAAARRSGGEGEPRDPRRALAPWWAVRLLGETLLRLPDCTPYAGVLRALAGWVAERARDHGVPPDFGPWFWAALALPAEERADLLRRLVVADGTGGEDRFLAAAGEFLVADPGTVQPLLCAWFTDDRRLPALPAATVATAAQALLYTHREGSADTLADALVADGHERADELLATLAQEDPGAVCRGVARWSADPRPARRVAAVAYGLRAAPHAATDSDRELLRGAAATLLSRTADAALHGGALALLVRDPVSRARYAAQAAARFASAQDPQLTAEALGTALTTHPGPVLDAFRCRLAAPGSQAGDVLRVLAEETSPAVAADVAEFVRALLRARPDTAGHVAAYAERRLEQGGDAEAGALARSAFRTGPPAVRAALAPLAAPGGAPAAALRGELFEELLRDESHPDVLEALLVALVVRHDTRPGAAAGDRAGDAARLRGAVLRVGTALVRSTDGARRLDRCLAELARTVPGRAAHALAWYDEDPAGWRALVGAGGLRTIEDVAGPGARTPPAGTPDAERVPSAWHS</sequence>
<evidence type="ECO:0000313" key="3">
    <source>
        <dbReference type="Proteomes" id="UP000472710"/>
    </source>
</evidence>
<evidence type="ECO:0008006" key="4">
    <source>
        <dbReference type="Google" id="ProtNLM"/>
    </source>
</evidence>
<feature type="region of interest" description="Disordered" evidence="1">
    <location>
        <begin position="1"/>
        <end position="60"/>
    </location>
</feature>
<feature type="region of interest" description="Disordered" evidence="1">
    <location>
        <begin position="951"/>
        <end position="1138"/>
    </location>
</feature>
<name>A0ABQ1CV87_STRDI</name>
<feature type="compositionally biased region" description="Pro residues" evidence="1">
    <location>
        <begin position="1096"/>
        <end position="1106"/>
    </location>
</feature>
<dbReference type="InterPro" id="IPR009003">
    <property type="entry name" value="Peptidase_S1_PA"/>
</dbReference>
<feature type="compositionally biased region" description="Gly residues" evidence="1">
    <location>
        <begin position="1058"/>
        <end position="1073"/>
    </location>
</feature>
<protein>
    <recommendedName>
        <fullName evidence="4">Serine protease</fullName>
    </recommendedName>
</protein>
<feature type="compositionally biased region" description="Basic and acidic residues" evidence="1">
    <location>
        <begin position="1129"/>
        <end position="1138"/>
    </location>
</feature>
<feature type="region of interest" description="Disordered" evidence="1">
    <location>
        <begin position="1623"/>
        <end position="1647"/>
    </location>
</feature>
<gene>
    <name evidence="2" type="ORF">Sdia_49900</name>
</gene>
<dbReference type="Gene3D" id="2.40.10.10">
    <property type="entry name" value="Trypsin-like serine proteases"/>
    <property type="match status" value="2"/>
</dbReference>
<dbReference type="SUPFAM" id="SSF50494">
    <property type="entry name" value="Trypsin-like serine proteases"/>
    <property type="match status" value="1"/>
</dbReference>
<keyword evidence="3" id="KW-1185">Reference proteome</keyword>
<dbReference type="InterPro" id="IPR027417">
    <property type="entry name" value="P-loop_NTPase"/>
</dbReference>
<feature type="compositionally biased region" description="Low complexity" evidence="1">
    <location>
        <begin position="804"/>
        <end position="819"/>
    </location>
</feature>
<accession>A0ABQ1CV87</accession>
<dbReference type="Pfam" id="PF13365">
    <property type="entry name" value="Trypsin_2"/>
    <property type="match status" value="1"/>
</dbReference>
<evidence type="ECO:0000313" key="2">
    <source>
        <dbReference type="EMBL" id="GFH74222.1"/>
    </source>
</evidence>
<evidence type="ECO:0000256" key="1">
    <source>
        <dbReference type="SAM" id="MobiDB-lite"/>
    </source>
</evidence>
<feature type="region of interest" description="Disordered" evidence="1">
    <location>
        <begin position="519"/>
        <end position="538"/>
    </location>
</feature>
<organism evidence="2 3">
    <name type="scientific">Streptomyces diastaticus subsp. diastaticus</name>
    <dbReference type="NCBI Taxonomy" id="68040"/>
    <lineage>
        <taxon>Bacteria</taxon>
        <taxon>Bacillati</taxon>
        <taxon>Actinomycetota</taxon>
        <taxon>Actinomycetes</taxon>
        <taxon>Kitasatosporales</taxon>
        <taxon>Streptomycetaceae</taxon>
        <taxon>Streptomyces</taxon>
        <taxon>Streptomyces diastaticus group</taxon>
    </lineage>
</organism>
<dbReference type="SUPFAM" id="SSF52540">
    <property type="entry name" value="P-loop containing nucleoside triphosphate hydrolases"/>
    <property type="match status" value="1"/>
</dbReference>